<evidence type="ECO:0000313" key="1">
    <source>
        <dbReference type="EMBL" id="NMF01922.1"/>
    </source>
</evidence>
<protein>
    <submittedName>
        <fullName evidence="1">Uncharacterized protein</fullName>
    </submittedName>
</protein>
<organism evidence="1 2">
    <name type="scientific">Bifidobacterium boum</name>
    <dbReference type="NCBI Taxonomy" id="78343"/>
    <lineage>
        <taxon>Bacteria</taxon>
        <taxon>Bacillati</taxon>
        <taxon>Actinomycetota</taxon>
        <taxon>Actinomycetes</taxon>
        <taxon>Bifidobacteriales</taxon>
        <taxon>Bifidobacteriaceae</taxon>
        <taxon>Bifidobacterium</taxon>
    </lineage>
</organism>
<dbReference type="Proteomes" id="UP000583419">
    <property type="component" value="Unassembled WGS sequence"/>
</dbReference>
<dbReference type="RefSeq" id="WP_168973167.1">
    <property type="nucleotide sequence ID" value="NZ_JABAGJ010000002.1"/>
</dbReference>
<dbReference type="EMBL" id="JABAGJ010000002">
    <property type="protein sequence ID" value="NMF01922.1"/>
    <property type="molecule type" value="Genomic_DNA"/>
</dbReference>
<evidence type="ECO:0000313" key="2">
    <source>
        <dbReference type="Proteomes" id="UP000583419"/>
    </source>
</evidence>
<proteinExistence type="predicted"/>
<dbReference type="AlphaFoldDB" id="A0A848D3P8"/>
<comment type="caution">
    <text evidence="1">The sequence shown here is derived from an EMBL/GenBank/DDBJ whole genome shotgun (WGS) entry which is preliminary data.</text>
</comment>
<sequence>MMEGNNGAMNLQMAIQEYIARRYRHSADPDLLEPNAIAKRLSQGVRPAQIWLASDPADDEDALDGAADFIVDMDSDDGADAAEFAAAAGLKAEYVLVDRVDEEDPRLVWVIPLINNECIQDRTALVIDQTPLGVAMAAWPHFRIRIPVHVLDVPLKSLPISMSQMIIANRENPDMGVVRGQDPQDARNKRIVDRHVRDMLETFLVWSLACGQLPPLHVAGSSGLKRTPSRGELLRQVAQALGVNPVEAGQLIEGTAKPTEAQRAALQAAGVSLESAAGRELTLPADLLVEVEQPAWRQATLYYAETHGIQILPARMALAQDAFELAARPSGHGREAWRGALAQVVAGLE</sequence>
<reference evidence="1 2" key="1">
    <citation type="submission" date="2020-04" db="EMBL/GenBank/DDBJ databases">
        <authorList>
            <person name="Hitch T.C.A."/>
            <person name="Wylensek D."/>
            <person name="Clavel T."/>
        </authorList>
    </citation>
    <scope>NUCLEOTIDE SEQUENCE [LARGE SCALE GENOMIC DNA]</scope>
    <source>
        <strain evidence="1 2">WCA-130-P53-4B</strain>
    </source>
</reference>
<name>A0A848D3P8_9BIFI</name>
<gene>
    <name evidence="1" type="ORF">HF843_01760</name>
</gene>
<accession>A0A848D3P8</accession>